<dbReference type="GO" id="GO:0005739">
    <property type="term" value="C:mitochondrion"/>
    <property type="evidence" value="ECO:0007669"/>
    <property type="project" value="TreeGrafter"/>
</dbReference>
<dbReference type="OrthoDB" id="185373at2759"/>
<feature type="compositionally biased region" description="Basic and acidic residues" evidence="2">
    <location>
        <begin position="129"/>
        <end position="141"/>
    </location>
</feature>
<gene>
    <name evidence="3" type="ORF">P154DRAFT_560537</name>
</gene>
<dbReference type="AlphaFoldDB" id="A0A6A5WT86"/>
<dbReference type="PANTHER" id="PTHR47934">
    <property type="entry name" value="PENTATRICOPEPTIDE REPEAT-CONTAINING PROTEIN PET309, MITOCHONDRIAL"/>
    <property type="match status" value="1"/>
</dbReference>
<dbReference type="PROSITE" id="PS51375">
    <property type="entry name" value="PPR"/>
    <property type="match status" value="1"/>
</dbReference>
<dbReference type="Proteomes" id="UP000799779">
    <property type="component" value="Unassembled WGS sequence"/>
</dbReference>
<evidence type="ECO:0000256" key="2">
    <source>
        <dbReference type="SAM" id="MobiDB-lite"/>
    </source>
</evidence>
<name>A0A6A5WT86_9PLEO</name>
<dbReference type="GO" id="GO:0003729">
    <property type="term" value="F:mRNA binding"/>
    <property type="evidence" value="ECO:0007669"/>
    <property type="project" value="TreeGrafter"/>
</dbReference>
<dbReference type="Gene3D" id="1.25.40.10">
    <property type="entry name" value="Tetratricopeptide repeat domain"/>
    <property type="match status" value="2"/>
</dbReference>
<protein>
    <recommendedName>
        <fullName evidence="5">TPR-like protein</fullName>
    </recommendedName>
</protein>
<evidence type="ECO:0000313" key="4">
    <source>
        <dbReference type="Proteomes" id="UP000799779"/>
    </source>
</evidence>
<dbReference type="InterPro" id="IPR051114">
    <property type="entry name" value="Mito_RNA_Proc_CCM1"/>
</dbReference>
<reference evidence="3" key="1">
    <citation type="journal article" date="2020" name="Stud. Mycol.">
        <title>101 Dothideomycetes genomes: a test case for predicting lifestyles and emergence of pathogens.</title>
        <authorList>
            <person name="Haridas S."/>
            <person name="Albert R."/>
            <person name="Binder M."/>
            <person name="Bloem J."/>
            <person name="Labutti K."/>
            <person name="Salamov A."/>
            <person name="Andreopoulos B."/>
            <person name="Baker S."/>
            <person name="Barry K."/>
            <person name="Bills G."/>
            <person name="Bluhm B."/>
            <person name="Cannon C."/>
            <person name="Castanera R."/>
            <person name="Culley D."/>
            <person name="Daum C."/>
            <person name="Ezra D."/>
            <person name="Gonzalez J."/>
            <person name="Henrissat B."/>
            <person name="Kuo A."/>
            <person name="Liang C."/>
            <person name="Lipzen A."/>
            <person name="Lutzoni F."/>
            <person name="Magnuson J."/>
            <person name="Mondo S."/>
            <person name="Nolan M."/>
            <person name="Ohm R."/>
            <person name="Pangilinan J."/>
            <person name="Park H.-J."/>
            <person name="Ramirez L."/>
            <person name="Alfaro M."/>
            <person name="Sun H."/>
            <person name="Tritt A."/>
            <person name="Yoshinaga Y."/>
            <person name="Zwiers L.-H."/>
            <person name="Turgeon B."/>
            <person name="Goodwin S."/>
            <person name="Spatafora J."/>
            <person name="Crous P."/>
            <person name="Grigoriev I."/>
        </authorList>
    </citation>
    <scope>NUCLEOTIDE SEQUENCE</scope>
    <source>
        <strain evidence="3">CBS 123094</strain>
    </source>
</reference>
<evidence type="ECO:0000313" key="3">
    <source>
        <dbReference type="EMBL" id="KAF2004797.1"/>
    </source>
</evidence>
<dbReference type="PANTHER" id="PTHR47934:SF6">
    <property type="entry name" value="MITOCHONDRIAL GROUP I INTRON SPLICING FACTOR CCM1-RELATED"/>
    <property type="match status" value="1"/>
</dbReference>
<dbReference type="NCBIfam" id="TIGR00756">
    <property type="entry name" value="PPR"/>
    <property type="match status" value="1"/>
</dbReference>
<dbReference type="GO" id="GO:0006396">
    <property type="term" value="P:RNA processing"/>
    <property type="evidence" value="ECO:0007669"/>
    <property type="project" value="TreeGrafter"/>
</dbReference>
<feature type="region of interest" description="Disordered" evidence="2">
    <location>
        <begin position="116"/>
        <end position="141"/>
    </location>
</feature>
<keyword evidence="4" id="KW-1185">Reference proteome</keyword>
<dbReference type="InterPro" id="IPR011990">
    <property type="entry name" value="TPR-like_helical_dom_sf"/>
</dbReference>
<accession>A0A6A5WT86</accession>
<dbReference type="Pfam" id="PF13812">
    <property type="entry name" value="PPR_3"/>
    <property type="match status" value="1"/>
</dbReference>
<evidence type="ECO:0000256" key="1">
    <source>
        <dbReference type="PROSITE-ProRule" id="PRU00708"/>
    </source>
</evidence>
<dbReference type="Pfam" id="PF01535">
    <property type="entry name" value="PPR"/>
    <property type="match status" value="1"/>
</dbReference>
<proteinExistence type="predicted"/>
<evidence type="ECO:0008006" key="5">
    <source>
        <dbReference type="Google" id="ProtNLM"/>
    </source>
</evidence>
<dbReference type="InterPro" id="IPR002885">
    <property type="entry name" value="PPR_rpt"/>
</dbReference>
<organism evidence="3 4">
    <name type="scientific">Amniculicola lignicola CBS 123094</name>
    <dbReference type="NCBI Taxonomy" id="1392246"/>
    <lineage>
        <taxon>Eukaryota</taxon>
        <taxon>Fungi</taxon>
        <taxon>Dikarya</taxon>
        <taxon>Ascomycota</taxon>
        <taxon>Pezizomycotina</taxon>
        <taxon>Dothideomycetes</taxon>
        <taxon>Pleosporomycetidae</taxon>
        <taxon>Pleosporales</taxon>
        <taxon>Amniculicolaceae</taxon>
        <taxon>Amniculicola</taxon>
    </lineage>
</organism>
<sequence>MLERASTCLETGGRQLFQAPKRCLRTRRMIHFSFWHHGANDLSLPSSWASALINGPGDGDVGDWCPRVTNRNSTRRHEGPLLDFLYPEKTLALIQNMTRIGWDAIAVRRRQQLGGGVRQISTSSRRGARRGEPKSTDPREAELKGQLQQRLEGSTASQALQALLDANEPRNQEIAFRIYSEVEEQDRTRELRAGLLEYLAAAEESVDNNRILGIFKSLSVEDRRASSYRIAISAYLSLEMIGPAVQLHDEAADRSFQRQFGTDILLERTIRDNQWELSIGVFGAFVRHASRGDQQPYIWERPKGEFNRVVWGKVANLPDLRENLSSLLGYVKQFQHDLFSPNDAIMEPEKNLRFFLNGLVPKVINQVLETKDEDAIWKFFTDLFRDLRDLNLPTGYFYDYAIGRTLRIPRYRKYTNQRHLCLELYQMFKMEALHDSRSLRPSEGMITHLIYMVTHLDSVREVNRLIDDHYKFHPRRTLQPELLTHLMHFYARFGLADQVKKYFEELRSHYKGAVNLEVLSALPYVYARRIDIQGTLDQFNRIRSEFNLTPDIACWNILLLAHTRADDLEGALECFNNILNAGLVPTLNTFQPLLDLCADRGDIEAYESLYSKAQALNLPIRSEAFSRTGYVRVLLNSGDIEGAQQVTRAMVRAHKEGTLRGQVTPAYNMLINYYSLRRDIGSSHSVYKQMTHDKIPTDTWTYAALMRAFIEVRQTNAAFKLIRVTMPNNNIRVHAFHYAIVITGFIHEGQYKHAMRAHELMMKRNIIQTPSSRMASLQIIGMTELTRLQEERDENPRTRLIAVEEALREMLTEDYQSELAPWQPRHGRFIEARQQAVPDGYFGLLVLLYSARKAYNISKELFEAANSVKTGEANYEAPIGLLVAIMETHLRTREFDEVARCWQLAKTQADRLVKTFEQVASPQSPPMEFDSIVDPSIMQRAQQANISVNRRQILFAASRIYIRSLYAQNTPQKDLEAQRTISNLLTSGYFLDNLTWNEFIQRLALRDRTLDAFTACEAYLMPEFPGWRDLAPYYIRSNQPGYDWMELRHENVLKQVIRPRYRTMVVLAAAWAKVKKDEAMGVGYNPNMGGWPRPILEQIAPMTIRAIETMPKTGDELQEKYLGVV</sequence>
<dbReference type="EMBL" id="ML977566">
    <property type="protein sequence ID" value="KAF2004797.1"/>
    <property type="molecule type" value="Genomic_DNA"/>
</dbReference>
<dbReference type="GO" id="GO:0007005">
    <property type="term" value="P:mitochondrion organization"/>
    <property type="evidence" value="ECO:0007669"/>
    <property type="project" value="TreeGrafter"/>
</dbReference>
<feature type="repeat" description="PPR" evidence="1">
    <location>
        <begin position="551"/>
        <end position="585"/>
    </location>
</feature>